<evidence type="ECO:0000313" key="9">
    <source>
        <dbReference type="Proteomes" id="UP000231638"/>
    </source>
</evidence>
<keyword evidence="5 6" id="KW-0472">Membrane</keyword>
<dbReference type="STRING" id="366522.GCA_001548055_02725"/>
<protein>
    <submittedName>
        <fullName evidence="8">Transporter</fullName>
    </submittedName>
</protein>
<organism evidence="8 9">
    <name type="scientific">Sulfurospirillum cavolei</name>
    <dbReference type="NCBI Taxonomy" id="366522"/>
    <lineage>
        <taxon>Bacteria</taxon>
        <taxon>Pseudomonadati</taxon>
        <taxon>Campylobacterota</taxon>
        <taxon>Epsilonproteobacteria</taxon>
        <taxon>Campylobacterales</taxon>
        <taxon>Sulfurospirillaceae</taxon>
        <taxon>Sulfurospirillum</taxon>
    </lineage>
</organism>
<evidence type="ECO:0000256" key="2">
    <source>
        <dbReference type="ARBA" id="ARBA00022475"/>
    </source>
</evidence>
<reference evidence="8 9" key="1">
    <citation type="journal article" date="2017" name="Front. Microbiol.">
        <title>Comparative Genomic Analysis of the Class Epsilonproteobacteria and Proposed Reclassification to Epsilonbacteraeota (phyl. nov.).</title>
        <authorList>
            <person name="Waite D.W."/>
            <person name="Vanwonterghem I."/>
            <person name="Rinke C."/>
            <person name="Parks D.H."/>
            <person name="Zhang Y."/>
            <person name="Takai K."/>
            <person name="Sievert S.M."/>
            <person name="Simon J."/>
            <person name="Campbell B.J."/>
            <person name="Hanson T.E."/>
            <person name="Woyke T."/>
            <person name="Klotz M.G."/>
            <person name="Hugenholtz P."/>
        </authorList>
    </citation>
    <scope>NUCLEOTIDE SEQUENCE [LARGE SCALE GENOMIC DNA]</scope>
    <source>
        <strain evidence="8">UBA11420</strain>
    </source>
</reference>
<dbReference type="EMBL" id="DLUG01000088">
    <property type="protein sequence ID" value="DAB36731.1"/>
    <property type="molecule type" value="Genomic_DNA"/>
</dbReference>
<comment type="subcellular location">
    <subcellularLocation>
        <location evidence="1">Cell membrane</location>
        <topology evidence="1">Multi-pass membrane protein</topology>
    </subcellularLocation>
</comment>
<dbReference type="PANTHER" id="PTHR36115">
    <property type="entry name" value="PROLINE-RICH ANTIGEN HOMOLOG-RELATED"/>
    <property type="match status" value="1"/>
</dbReference>
<keyword evidence="3 6" id="KW-0812">Transmembrane</keyword>
<sequence>MRWREAKKGGLKAPIAKRQTDRIAPFSKRAKAFIVDSFMLLMPILYVVFYLVFGSREGFAQHWALGWLLVLAPYGFVTTLFFYKTAQTPGFKAYDIELKDPQTLRTPSLAMLLIRYLTALLTCITLIGLLLPLLRKDRRTLYDLLSRSVPLCK</sequence>
<feature type="transmembrane region" description="Helical" evidence="6">
    <location>
        <begin position="113"/>
        <end position="134"/>
    </location>
</feature>
<accession>A0A2D3W5V7</accession>
<dbReference type="GO" id="GO:0005886">
    <property type="term" value="C:plasma membrane"/>
    <property type="evidence" value="ECO:0007669"/>
    <property type="project" value="UniProtKB-SubCell"/>
</dbReference>
<gene>
    <name evidence="8" type="ORF">CFH80_03365</name>
</gene>
<evidence type="ECO:0000259" key="7">
    <source>
        <dbReference type="Pfam" id="PF06271"/>
    </source>
</evidence>
<evidence type="ECO:0000256" key="4">
    <source>
        <dbReference type="ARBA" id="ARBA00022989"/>
    </source>
</evidence>
<dbReference type="Pfam" id="PF06271">
    <property type="entry name" value="RDD"/>
    <property type="match status" value="1"/>
</dbReference>
<comment type="caution">
    <text evidence="8">The sequence shown here is derived from an EMBL/GenBank/DDBJ whole genome shotgun (WGS) entry which is preliminary data.</text>
</comment>
<dbReference type="Proteomes" id="UP000231638">
    <property type="component" value="Unassembled WGS sequence"/>
</dbReference>
<evidence type="ECO:0000256" key="5">
    <source>
        <dbReference type="ARBA" id="ARBA00023136"/>
    </source>
</evidence>
<dbReference type="AlphaFoldDB" id="A0A2D3W5V7"/>
<keyword evidence="2" id="KW-1003">Cell membrane</keyword>
<dbReference type="InterPro" id="IPR051791">
    <property type="entry name" value="Pra-immunoreactive"/>
</dbReference>
<evidence type="ECO:0000256" key="1">
    <source>
        <dbReference type="ARBA" id="ARBA00004651"/>
    </source>
</evidence>
<evidence type="ECO:0000256" key="6">
    <source>
        <dbReference type="SAM" id="Phobius"/>
    </source>
</evidence>
<proteinExistence type="predicted"/>
<dbReference type="PANTHER" id="PTHR36115:SF10">
    <property type="entry name" value="RDD DOMAIN-CONTAINING PROTEIN"/>
    <property type="match status" value="1"/>
</dbReference>
<keyword evidence="4 6" id="KW-1133">Transmembrane helix</keyword>
<feature type="transmembrane region" description="Helical" evidence="6">
    <location>
        <begin position="32"/>
        <end position="53"/>
    </location>
</feature>
<feature type="domain" description="RDD" evidence="7">
    <location>
        <begin position="24"/>
        <end position="146"/>
    </location>
</feature>
<feature type="transmembrane region" description="Helical" evidence="6">
    <location>
        <begin position="65"/>
        <end position="83"/>
    </location>
</feature>
<evidence type="ECO:0000256" key="3">
    <source>
        <dbReference type="ARBA" id="ARBA00022692"/>
    </source>
</evidence>
<name>A0A2D3W5V7_9BACT</name>
<evidence type="ECO:0000313" key="8">
    <source>
        <dbReference type="EMBL" id="DAB36731.1"/>
    </source>
</evidence>
<dbReference type="InterPro" id="IPR010432">
    <property type="entry name" value="RDD"/>
</dbReference>